<dbReference type="EMBL" id="KV722428">
    <property type="protein sequence ID" value="OCH89387.1"/>
    <property type="molecule type" value="Genomic_DNA"/>
</dbReference>
<reference evidence="1 2" key="1">
    <citation type="submission" date="2016-07" db="EMBL/GenBank/DDBJ databases">
        <title>Draft genome of the white-rot fungus Obba rivulosa 3A-2.</title>
        <authorList>
            <consortium name="DOE Joint Genome Institute"/>
            <person name="Miettinen O."/>
            <person name="Riley R."/>
            <person name="Acob R."/>
            <person name="Barry K."/>
            <person name="Cullen D."/>
            <person name="De Vries R."/>
            <person name="Hainaut M."/>
            <person name="Hatakka A."/>
            <person name="Henrissat B."/>
            <person name="Hilden K."/>
            <person name="Kuo R."/>
            <person name="Labutti K."/>
            <person name="Lipzen A."/>
            <person name="Makela M.R."/>
            <person name="Sandor L."/>
            <person name="Spatafora J.W."/>
            <person name="Grigoriev I.V."/>
            <person name="Hibbett D.S."/>
        </authorList>
    </citation>
    <scope>NUCLEOTIDE SEQUENCE [LARGE SCALE GENOMIC DNA]</scope>
    <source>
        <strain evidence="1 2">3A-2</strain>
    </source>
</reference>
<organism evidence="1 2">
    <name type="scientific">Obba rivulosa</name>
    <dbReference type="NCBI Taxonomy" id="1052685"/>
    <lineage>
        <taxon>Eukaryota</taxon>
        <taxon>Fungi</taxon>
        <taxon>Dikarya</taxon>
        <taxon>Basidiomycota</taxon>
        <taxon>Agaricomycotina</taxon>
        <taxon>Agaricomycetes</taxon>
        <taxon>Polyporales</taxon>
        <taxon>Gelatoporiaceae</taxon>
        <taxon>Obba</taxon>
    </lineage>
</organism>
<evidence type="ECO:0000313" key="1">
    <source>
        <dbReference type="EMBL" id="OCH89387.1"/>
    </source>
</evidence>
<proteinExistence type="predicted"/>
<name>A0A8E2AWJ8_9APHY</name>
<protein>
    <submittedName>
        <fullName evidence="1">Uncharacterized protein</fullName>
    </submittedName>
</protein>
<dbReference type="AlphaFoldDB" id="A0A8E2AWJ8"/>
<keyword evidence="2" id="KW-1185">Reference proteome</keyword>
<dbReference type="Proteomes" id="UP000250043">
    <property type="component" value="Unassembled WGS sequence"/>
</dbReference>
<evidence type="ECO:0000313" key="2">
    <source>
        <dbReference type="Proteomes" id="UP000250043"/>
    </source>
</evidence>
<sequence>MHLAIPEQAAVHLKFRVSIDGDAAGHLVQYAVTKVLHQSTGMAAGAGSSTAEEKITPDPVEVKCIAMSLSADVEWTIEIQCRSTCILNGDTDSLPLRISIVRDEDQPPRTVERFNALLDGALRALSPCNPECLHYAGSPLNDGHSIIPDILSHFSHIRLFEIETLETEEFAYSLQTSCEDGYTQAIERLIFTDLMGNPAEFEEPLKDYISESGGSLKSLVIKTVTRSDDAGNLEDVSISEDVMEVLEDVVGSVEVSPLSEAESDKRLGDLLQHFGFDASWAA</sequence>
<gene>
    <name evidence="1" type="ORF">OBBRIDRAFT_888453</name>
</gene>
<accession>A0A8E2AWJ8</accession>